<evidence type="ECO:0000256" key="5">
    <source>
        <dbReference type="PROSITE-ProRule" id="PRU00169"/>
    </source>
</evidence>
<dbReference type="GO" id="GO:0006355">
    <property type="term" value="P:regulation of DNA-templated transcription"/>
    <property type="evidence" value="ECO:0007669"/>
    <property type="project" value="InterPro"/>
</dbReference>
<dbReference type="PROSITE" id="PS00622">
    <property type="entry name" value="HTH_LUXR_1"/>
    <property type="match status" value="1"/>
</dbReference>
<feature type="domain" description="Response regulatory" evidence="7">
    <location>
        <begin position="5"/>
        <end position="122"/>
    </location>
</feature>
<dbReference type="InterPro" id="IPR011006">
    <property type="entry name" value="CheY-like_superfamily"/>
</dbReference>
<dbReference type="SUPFAM" id="SSF52172">
    <property type="entry name" value="CheY-like"/>
    <property type="match status" value="1"/>
</dbReference>
<dbReference type="STRING" id="1830138.SAMN05443507_104159"/>
<dbReference type="SUPFAM" id="SSF46894">
    <property type="entry name" value="C-terminal effector domain of the bipartite response regulators"/>
    <property type="match status" value="1"/>
</dbReference>
<dbReference type="Gene3D" id="3.40.50.2300">
    <property type="match status" value="1"/>
</dbReference>
<evidence type="ECO:0000256" key="3">
    <source>
        <dbReference type="ARBA" id="ARBA00023125"/>
    </source>
</evidence>
<dbReference type="Pfam" id="PF00072">
    <property type="entry name" value="Response_reg"/>
    <property type="match status" value="1"/>
</dbReference>
<sequence length="230" mass="25994">MGTIKVVIVDDHTLVRQGLRLIFEGVSDITVVGEGTSGDEALILAERLSPDVILMDVHMPLGLDGITAARHIREMSPQIRIIMLTMFDDDIHVERMLAAGVDGILFKNDDSTEILEAVRKGTVRNPYLPKRLSQETINRILHKSKAENFFHELSPRETEVLILLANGFTNKEISKRLHISVKTVETHRSNIMKRLNLESRAELVNYALKNGYIESLLFLMILLHILKPNV</sequence>
<dbReference type="GO" id="GO:0000160">
    <property type="term" value="P:phosphorelay signal transduction system"/>
    <property type="evidence" value="ECO:0007669"/>
    <property type="project" value="InterPro"/>
</dbReference>
<dbReference type="RefSeq" id="WP_072873229.1">
    <property type="nucleotide sequence ID" value="NZ_FRAF01000004.1"/>
</dbReference>
<feature type="domain" description="HTH luxR-type" evidence="6">
    <location>
        <begin position="146"/>
        <end position="211"/>
    </location>
</feature>
<dbReference type="PANTHER" id="PTHR43214:SF43">
    <property type="entry name" value="TWO-COMPONENT RESPONSE REGULATOR"/>
    <property type="match status" value="1"/>
</dbReference>
<dbReference type="PROSITE" id="PS50110">
    <property type="entry name" value="RESPONSE_REGULATORY"/>
    <property type="match status" value="1"/>
</dbReference>
<dbReference type="InterPro" id="IPR058245">
    <property type="entry name" value="NreC/VraR/RcsB-like_REC"/>
</dbReference>
<name>A0A1M6MRE4_9BACL</name>
<keyword evidence="2" id="KW-0805">Transcription regulation</keyword>
<evidence type="ECO:0000313" key="8">
    <source>
        <dbReference type="EMBL" id="SHJ86085.1"/>
    </source>
</evidence>
<dbReference type="AlphaFoldDB" id="A0A1M6MRE4"/>
<keyword evidence="4" id="KW-0804">Transcription</keyword>
<dbReference type="InterPro" id="IPR039420">
    <property type="entry name" value="WalR-like"/>
</dbReference>
<dbReference type="CDD" id="cd06170">
    <property type="entry name" value="LuxR_C_like"/>
    <property type="match status" value="1"/>
</dbReference>
<dbReference type="OrthoDB" id="9779069at2"/>
<dbReference type="Proteomes" id="UP000184016">
    <property type="component" value="Unassembled WGS sequence"/>
</dbReference>
<dbReference type="PRINTS" id="PR00038">
    <property type="entry name" value="HTHLUXR"/>
</dbReference>
<dbReference type="PANTHER" id="PTHR43214">
    <property type="entry name" value="TWO-COMPONENT RESPONSE REGULATOR"/>
    <property type="match status" value="1"/>
</dbReference>
<dbReference type="CDD" id="cd17535">
    <property type="entry name" value="REC_NarL-like"/>
    <property type="match status" value="1"/>
</dbReference>
<gene>
    <name evidence="8" type="ORF">SAMN05443507_104159</name>
</gene>
<keyword evidence="9" id="KW-1185">Reference proteome</keyword>
<evidence type="ECO:0000259" key="6">
    <source>
        <dbReference type="PROSITE" id="PS50043"/>
    </source>
</evidence>
<dbReference type="InterPro" id="IPR000792">
    <property type="entry name" value="Tscrpt_reg_LuxR_C"/>
</dbReference>
<evidence type="ECO:0000256" key="1">
    <source>
        <dbReference type="ARBA" id="ARBA00022553"/>
    </source>
</evidence>
<evidence type="ECO:0000259" key="7">
    <source>
        <dbReference type="PROSITE" id="PS50110"/>
    </source>
</evidence>
<dbReference type="SMART" id="SM00448">
    <property type="entry name" value="REC"/>
    <property type="match status" value="1"/>
</dbReference>
<evidence type="ECO:0000313" key="9">
    <source>
        <dbReference type="Proteomes" id="UP000184016"/>
    </source>
</evidence>
<organism evidence="8 9">
    <name type="scientific">Alicyclobacillus tolerans</name>
    <dbReference type="NCBI Taxonomy" id="90970"/>
    <lineage>
        <taxon>Bacteria</taxon>
        <taxon>Bacillati</taxon>
        <taxon>Bacillota</taxon>
        <taxon>Bacilli</taxon>
        <taxon>Bacillales</taxon>
        <taxon>Alicyclobacillaceae</taxon>
        <taxon>Alicyclobacillus</taxon>
    </lineage>
</organism>
<dbReference type="SMART" id="SM00421">
    <property type="entry name" value="HTH_LUXR"/>
    <property type="match status" value="1"/>
</dbReference>
<dbReference type="EMBL" id="FRAF01000004">
    <property type="protein sequence ID" value="SHJ86085.1"/>
    <property type="molecule type" value="Genomic_DNA"/>
</dbReference>
<proteinExistence type="predicted"/>
<dbReference type="Pfam" id="PF00196">
    <property type="entry name" value="GerE"/>
    <property type="match status" value="1"/>
</dbReference>
<keyword evidence="1 5" id="KW-0597">Phosphoprotein</keyword>
<dbReference type="InterPro" id="IPR001789">
    <property type="entry name" value="Sig_transdc_resp-reg_receiver"/>
</dbReference>
<feature type="modified residue" description="4-aspartylphosphate" evidence="5">
    <location>
        <position position="56"/>
    </location>
</feature>
<evidence type="ECO:0000256" key="2">
    <source>
        <dbReference type="ARBA" id="ARBA00023015"/>
    </source>
</evidence>
<dbReference type="PROSITE" id="PS50043">
    <property type="entry name" value="HTH_LUXR_2"/>
    <property type="match status" value="1"/>
</dbReference>
<reference evidence="9" key="1">
    <citation type="submission" date="2016-11" db="EMBL/GenBank/DDBJ databases">
        <authorList>
            <person name="Varghese N."/>
            <person name="Submissions S."/>
        </authorList>
    </citation>
    <scope>NUCLEOTIDE SEQUENCE [LARGE SCALE GENOMIC DNA]</scope>
    <source>
        <strain evidence="9">USBA-503</strain>
    </source>
</reference>
<keyword evidence="3" id="KW-0238">DNA-binding</keyword>
<dbReference type="InterPro" id="IPR016032">
    <property type="entry name" value="Sig_transdc_resp-reg_C-effctor"/>
</dbReference>
<evidence type="ECO:0000256" key="4">
    <source>
        <dbReference type="ARBA" id="ARBA00023163"/>
    </source>
</evidence>
<protein>
    <submittedName>
        <fullName evidence="8">Two component transcriptional regulator, LuxR family</fullName>
    </submittedName>
</protein>
<dbReference type="GO" id="GO:0003677">
    <property type="term" value="F:DNA binding"/>
    <property type="evidence" value="ECO:0007669"/>
    <property type="project" value="UniProtKB-KW"/>
</dbReference>
<accession>A0A1M6MRE4</accession>